<keyword evidence="1" id="KW-0032">Aminotransferase</keyword>
<accession>A0ABZ3HCT6</accession>
<name>A0ABZ3HCT6_9BACT</name>
<evidence type="ECO:0000313" key="1">
    <source>
        <dbReference type="EMBL" id="XAU15548.1"/>
    </source>
</evidence>
<dbReference type="Proteomes" id="UP001447842">
    <property type="component" value="Chromosome"/>
</dbReference>
<dbReference type="EMBL" id="CP147920">
    <property type="protein sequence ID" value="XAU15548.1"/>
    <property type="molecule type" value="Genomic_DNA"/>
</dbReference>
<dbReference type="InterPro" id="IPR043132">
    <property type="entry name" value="BCAT-like_C"/>
</dbReference>
<dbReference type="InterPro" id="IPR036038">
    <property type="entry name" value="Aminotransferase-like"/>
</dbReference>
<dbReference type="GO" id="GO:0008483">
    <property type="term" value="F:transaminase activity"/>
    <property type="evidence" value="ECO:0007669"/>
    <property type="project" value="UniProtKB-KW"/>
</dbReference>
<dbReference type="InterPro" id="IPR001544">
    <property type="entry name" value="Aminotrans_IV"/>
</dbReference>
<dbReference type="Gene3D" id="3.30.470.10">
    <property type="match status" value="1"/>
</dbReference>
<evidence type="ECO:0000313" key="2">
    <source>
        <dbReference type="Proteomes" id="UP001447842"/>
    </source>
</evidence>
<dbReference type="Gene3D" id="3.20.10.10">
    <property type="entry name" value="D-amino Acid Aminotransferase, subunit A, domain 2"/>
    <property type="match status" value="1"/>
</dbReference>
<organism evidence="1 2">
    <name type="scientific">Sulfurimonas diazotrophicus</name>
    <dbReference type="NCBI Taxonomy" id="3131939"/>
    <lineage>
        <taxon>Bacteria</taxon>
        <taxon>Pseudomonadati</taxon>
        <taxon>Campylobacterota</taxon>
        <taxon>Epsilonproteobacteria</taxon>
        <taxon>Campylobacterales</taxon>
        <taxon>Sulfurimonadaceae</taxon>
        <taxon>Sulfurimonas</taxon>
    </lineage>
</organism>
<gene>
    <name evidence="1" type="ORF">WCY31_02350</name>
</gene>
<dbReference type="RefSeq" id="WP_345972976.1">
    <property type="nucleotide sequence ID" value="NZ_CP147920.1"/>
</dbReference>
<reference evidence="1 2" key="1">
    <citation type="submission" date="2024-03" db="EMBL/GenBank/DDBJ databases">
        <title>Sulfurimonas sp. HSL3-1.</title>
        <authorList>
            <person name="Wang S."/>
        </authorList>
    </citation>
    <scope>NUCLEOTIDE SEQUENCE [LARGE SCALE GENOMIC DNA]</scope>
    <source>
        <strain evidence="1 2">HSL3-1</strain>
    </source>
</reference>
<sequence length="193" mass="21832">MPFLETILAEEGRFPYLPWHQQRLERTLGRHGIPNPYDLEKRLEAPETGRWRCRVQYDEHMFTYEFLPYTPRIITSLQPVTDETITYRDKTTERERLDRLFAQRGSADDVLIVQAGLITDTTIANVACFIGGRWLTPKRPLLEGTARARLIEAGKLTCADITLDAARGAECVAVMNALSGFVEVSGGILPPIN</sequence>
<keyword evidence="2" id="KW-1185">Reference proteome</keyword>
<protein>
    <submittedName>
        <fullName evidence="1">Aminotransferase class IV</fullName>
    </submittedName>
</protein>
<keyword evidence="1" id="KW-0808">Transferase</keyword>
<proteinExistence type="predicted"/>
<dbReference type="SUPFAM" id="SSF56752">
    <property type="entry name" value="D-aminoacid aminotransferase-like PLP-dependent enzymes"/>
    <property type="match status" value="1"/>
</dbReference>
<dbReference type="Pfam" id="PF01063">
    <property type="entry name" value="Aminotran_4"/>
    <property type="match status" value="1"/>
</dbReference>
<dbReference type="InterPro" id="IPR043131">
    <property type="entry name" value="BCAT-like_N"/>
</dbReference>